<evidence type="ECO:0000313" key="5">
    <source>
        <dbReference type="EMBL" id="CAB4915400.1"/>
    </source>
</evidence>
<evidence type="ECO:0000313" key="7">
    <source>
        <dbReference type="EMBL" id="CAB5153160.1"/>
    </source>
</evidence>
<dbReference type="EMBL" id="CAFAAS010000002">
    <property type="protein sequence ID" value="CAB4798105.1"/>
    <property type="molecule type" value="Genomic_DNA"/>
</dbReference>
<keyword evidence="1" id="KW-0472">Membrane</keyword>
<protein>
    <submittedName>
        <fullName evidence="6">Unannotated protein</fullName>
    </submittedName>
</protein>
<evidence type="ECO:0000313" key="6">
    <source>
        <dbReference type="EMBL" id="CAB4968188.1"/>
    </source>
</evidence>
<evidence type="ECO:0000313" key="4">
    <source>
        <dbReference type="EMBL" id="CAB4798105.1"/>
    </source>
</evidence>
<feature type="domain" description="TadE-like" evidence="2">
    <location>
        <begin position="37"/>
        <end position="79"/>
    </location>
</feature>
<dbReference type="EMBL" id="CAEZYE010000001">
    <property type="protein sequence ID" value="CAB4699017.1"/>
    <property type="molecule type" value="Genomic_DNA"/>
</dbReference>
<feature type="transmembrane region" description="Helical" evidence="1">
    <location>
        <begin position="38"/>
        <end position="58"/>
    </location>
</feature>
<sequence length="175" mass="18611">MELYNKRVRLTQKVHKALLRTERTSKVRGSASLYESGATAVEFALILPLLLVLIIGLIDFGRMGFVQVSVTAASREGARYSSLYSSGVGSTQALSDFVQTSAPAAARVAQLDGAGVLTVVVTQCSATQTSENTSVAASTNFKWLLPVGLISIISPGSTWVQDFTITSTGTMRCMN</sequence>
<dbReference type="AlphaFoldDB" id="A0A6J7LIR5"/>
<proteinExistence type="predicted"/>
<dbReference type="Pfam" id="PF07811">
    <property type="entry name" value="TadE"/>
    <property type="match status" value="1"/>
</dbReference>
<evidence type="ECO:0000259" key="2">
    <source>
        <dbReference type="Pfam" id="PF07811"/>
    </source>
</evidence>
<name>A0A6J7LIR5_9ZZZZ</name>
<dbReference type="EMBL" id="CAFBRZ010000039">
    <property type="protein sequence ID" value="CAB5153160.1"/>
    <property type="molecule type" value="Genomic_DNA"/>
</dbReference>
<gene>
    <name evidence="3" type="ORF">UFOPK2655_00013</name>
    <name evidence="4" type="ORF">UFOPK3077_00338</name>
    <name evidence="5" type="ORF">UFOPK3667_00337</name>
    <name evidence="6" type="ORF">UFOPK3903_00065</name>
    <name evidence="7" type="ORF">UFOPK4444_00791</name>
</gene>
<dbReference type="EMBL" id="CAFBOD010000001">
    <property type="protein sequence ID" value="CAB4968188.1"/>
    <property type="molecule type" value="Genomic_DNA"/>
</dbReference>
<dbReference type="InterPro" id="IPR012495">
    <property type="entry name" value="TadE-like_dom"/>
</dbReference>
<evidence type="ECO:0000256" key="1">
    <source>
        <dbReference type="SAM" id="Phobius"/>
    </source>
</evidence>
<keyword evidence="1" id="KW-1133">Transmembrane helix</keyword>
<organism evidence="6">
    <name type="scientific">freshwater metagenome</name>
    <dbReference type="NCBI Taxonomy" id="449393"/>
    <lineage>
        <taxon>unclassified sequences</taxon>
        <taxon>metagenomes</taxon>
        <taxon>ecological metagenomes</taxon>
    </lineage>
</organism>
<reference evidence="6" key="1">
    <citation type="submission" date="2020-05" db="EMBL/GenBank/DDBJ databases">
        <authorList>
            <person name="Chiriac C."/>
            <person name="Salcher M."/>
            <person name="Ghai R."/>
            <person name="Kavagutti S V."/>
        </authorList>
    </citation>
    <scope>NUCLEOTIDE SEQUENCE</scope>
</reference>
<dbReference type="EMBL" id="CAFBMU010000002">
    <property type="protein sequence ID" value="CAB4915400.1"/>
    <property type="molecule type" value="Genomic_DNA"/>
</dbReference>
<evidence type="ECO:0000313" key="3">
    <source>
        <dbReference type="EMBL" id="CAB4699017.1"/>
    </source>
</evidence>
<accession>A0A6J7LIR5</accession>
<keyword evidence="1" id="KW-0812">Transmembrane</keyword>